<proteinExistence type="predicted"/>
<feature type="coiled-coil region" evidence="1">
    <location>
        <begin position="39"/>
        <end position="90"/>
    </location>
</feature>
<evidence type="ECO:0000256" key="1">
    <source>
        <dbReference type="SAM" id="Coils"/>
    </source>
</evidence>
<dbReference type="RefSeq" id="WP_377068506.1">
    <property type="nucleotide sequence ID" value="NZ_JBHMEC010000011.1"/>
</dbReference>
<protein>
    <submittedName>
        <fullName evidence="2">Uncharacterized protein</fullName>
    </submittedName>
</protein>
<evidence type="ECO:0000313" key="2">
    <source>
        <dbReference type="EMBL" id="MFB9149515.1"/>
    </source>
</evidence>
<sequence length="649" mass="69124">MAKNQRLDATITIGSVLQGTVKRNFNVLRAGLDSVGDEIKRVADRQRELSRQRKVLEKEGRAVDDLDREYEDLGRQLDTLRSKQEKWERAVKTSRRVGDAMRGTVRDVGRLARTSSIVVGGASAAIFGVANSTAKAGDQIAKTADRLGVGVEAFQELRFAADRSGIDESTFTKSLEAFTKRLGEAKEGTGEAVKALETLGLTAEEVSALDTEQQLGLIADRMNEIADPALRNALTADLFSRGGQKMLNLLAEGSDGMADLGKEARNVGEVLDEVTVRGGETFQDRLTDFQAVVGGLKNTIGSELMPVVGDAMKQFSSFMLENREEVKAFASDFADGVERVVPKIGGLIEKVAEFGKGLADVARPIGKAVAKVGELMGGFENAGTIIGGFFAAKFIGAAFASTPIGIIIGLLAAAALTVVENWDEISAFFQRTWRKVGDAFSQAWESHVKPVIDNLKSAGGAIVEGWQTVKSGLGAVMEWLGEKFDWLWQKIEPVVKGLTFLRDKGAAAVNAVGSLFGGGDDAPANTFNPVTGEGRPVKRAIGGAFAAGRALLVGENGPEAMFPTQGGFIANNRQLERMAALAESVVQRGAAVAQQAVRSGAQITQNITVNAQGVSAREVAEEIDRLRRDAEERALFDPVTGFGQYGGAG</sequence>
<organism evidence="2 3">
    <name type="scientific">Roseovarius ramblicola</name>
    <dbReference type="NCBI Taxonomy" id="2022336"/>
    <lineage>
        <taxon>Bacteria</taxon>
        <taxon>Pseudomonadati</taxon>
        <taxon>Pseudomonadota</taxon>
        <taxon>Alphaproteobacteria</taxon>
        <taxon>Rhodobacterales</taxon>
        <taxon>Roseobacteraceae</taxon>
        <taxon>Roseovarius</taxon>
    </lineage>
</organism>
<dbReference type="EMBL" id="JBHMEC010000011">
    <property type="protein sequence ID" value="MFB9149515.1"/>
    <property type="molecule type" value="Genomic_DNA"/>
</dbReference>
<keyword evidence="1" id="KW-0175">Coiled coil</keyword>
<keyword evidence="3" id="KW-1185">Reference proteome</keyword>
<gene>
    <name evidence="2" type="ORF">ACFFU4_07095</name>
</gene>
<evidence type="ECO:0000313" key="3">
    <source>
        <dbReference type="Proteomes" id="UP001589670"/>
    </source>
</evidence>
<dbReference type="Proteomes" id="UP001589670">
    <property type="component" value="Unassembled WGS sequence"/>
</dbReference>
<name>A0ABV5HYM3_9RHOB</name>
<comment type="caution">
    <text evidence="2">The sequence shown here is derived from an EMBL/GenBank/DDBJ whole genome shotgun (WGS) entry which is preliminary data.</text>
</comment>
<accession>A0ABV5HYM3</accession>
<reference evidence="2 3" key="1">
    <citation type="submission" date="2024-09" db="EMBL/GenBank/DDBJ databases">
        <authorList>
            <person name="Sun Q."/>
            <person name="Mori K."/>
        </authorList>
    </citation>
    <scope>NUCLEOTIDE SEQUENCE [LARGE SCALE GENOMIC DNA]</scope>
    <source>
        <strain evidence="2 3">CECT 9424</strain>
    </source>
</reference>